<dbReference type="Pfam" id="PF03600">
    <property type="entry name" value="CitMHS"/>
    <property type="match status" value="1"/>
</dbReference>
<sequence>MRLVHCLLALCAFLAIRFFAPLDDKIAAGLALLVVIAWLWLTEALHVSVTALLVPFLAAVTGIFTLPQALSHFSDPIIFLFLGGFALAAGLRQQGLDRWMAAWVMRRAGGEVGRAARWLFALTALLSMWISNTATAAMMLPLALGLLAPLDYERYRATWLYVLLGVAFSANIGGIGTLVGSPPNAIAAAAVGISFGQWLMWGLPLALVLLPMMDLVLRKALKPALKAEVSVLEVEMAWSRSHTGMLLVFLLTVALWVFGAPLGKAVGISQGYDAAVALLALLLLHTFGLASWREIEKSADWGVLLLFGGGITLSAALSTSGAGAWLAALLGGGFALLPALLVLAIMVIFAMALTEVASNTASAALLIPLFIGMTPDINPVVVAVMVAVACSCAFLLPVATPPNAIIFGSGKVSQRSMIVNGGWVTLMAWPTLVLAAAIALFL</sequence>
<keyword evidence="3 6" id="KW-0812">Transmembrane</keyword>
<feature type="transmembrane region" description="Helical" evidence="6">
    <location>
        <begin position="244"/>
        <end position="262"/>
    </location>
</feature>
<dbReference type="GO" id="GO:1905039">
    <property type="term" value="P:carboxylic acid transmembrane transport"/>
    <property type="evidence" value="ECO:0007669"/>
    <property type="project" value="UniProtKB-ARBA"/>
</dbReference>
<evidence type="ECO:0000256" key="6">
    <source>
        <dbReference type="SAM" id="Phobius"/>
    </source>
</evidence>
<evidence type="ECO:0000256" key="2">
    <source>
        <dbReference type="ARBA" id="ARBA00022448"/>
    </source>
</evidence>
<keyword evidence="5 6" id="KW-0472">Membrane</keyword>
<dbReference type="CDD" id="cd01115">
    <property type="entry name" value="SLC13_permease"/>
    <property type="match status" value="1"/>
</dbReference>
<name>A0A1K2A0K6_9GAMM</name>
<feature type="transmembrane region" description="Helical" evidence="6">
    <location>
        <begin position="159"/>
        <end position="179"/>
    </location>
</feature>
<evidence type="ECO:0000256" key="3">
    <source>
        <dbReference type="ARBA" id="ARBA00022692"/>
    </source>
</evidence>
<dbReference type="GO" id="GO:0008514">
    <property type="term" value="F:organic anion transmembrane transporter activity"/>
    <property type="evidence" value="ECO:0007669"/>
    <property type="project" value="UniProtKB-ARBA"/>
</dbReference>
<feature type="transmembrane region" description="Helical" evidence="6">
    <location>
        <begin position="421"/>
        <end position="441"/>
    </location>
</feature>
<dbReference type="InterPro" id="IPR004680">
    <property type="entry name" value="Cit_transptr-like_dom"/>
</dbReference>
<feature type="transmembrane region" description="Helical" evidence="6">
    <location>
        <begin position="274"/>
        <end position="292"/>
    </location>
</feature>
<feature type="transmembrane region" description="Helical" evidence="6">
    <location>
        <begin position="356"/>
        <end position="374"/>
    </location>
</feature>
<dbReference type="STRING" id="1122209.SAMN02745752_02917"/>
<feature type="transmembrane region" description="Helical" evidence="6">
    <location>
        <begin position="185"/>
        <end position="210"/>
    </location>
</feature>
<dbReference type="AlphaFoldDB" id="A0A1K2A0K6"/>
<dbReference type="RefSeq" id="WP_072327230.1">
    <property type="nucleotide sequence ID" value="NZ_FPJW01000015.1"/>
</dbReference>
<comment type="subcellular location">
    <subcellularLocation>
        <location evidence="1">Membrane</location>
        <topology evidence="1">Multi-pass membrane protein</topology>
    </subcellularLocation>
</comment>
<reference evidence="8 9" key="1">
    <citation type="submission" date="2016-11" db="EMBL/GenBank/DDBJ databases">
        <authorList>
            <person name="Jaros S."/>
            <person name="Januszkiewicz K."/>
            <person name="Wedrychowicz H."/>
        </authorList>
    </citation>
    <scope>NUCLEOTIDE SEQUENCE [LARGE SCALE GENOMIC DNA]</scope>
    <source>
        <strain evidence="8 9">DSM 21637</strain>
    </source>
</reference>
<protein>
    <submittedName>
        <fullName evidence="8">Solute carrier family 13 (Sodium-dependent dicarboxylate transporter), member 2/3/5</fullName>
    </submittedName>
</protein>
<dbReference type="NCBIfam" id="TIGR00785">
    <property type="entry name" value="dass"/>
    <property type="match status" value="1"/>
</dbReference>
<evidence type="ECO:0000256" key="4">
    <source>
        <dbReference type="ARBA" id="ARBA00022989"/>
    </source>
</evidence>
<evidence type="ECO:0000256" key="1">
    <source>
        <dbReference type="ARBA" id="ARBA00004141"/>
    </source>
</evidence>
<keyword evidence="9" id="KW-1185">Reference proteome</keyword>
<evidence type="ECO:0000259" key="7">
    <source>
        <dbReference type="Pfam" id="PF03600"/>
    </source>
</evidence>
<dbReference type="InterPro" id="IPR001898">
    <property type="entry name" value="SLC13A/DASS"/>
</dbReference>
<feature type="transmembrane region" description="Helical" evidence="6">
    <location>
        <begin position="73"/>
        <end position="91"/>
    </location>
</feature>
<evidence type="ECO:0000313" key="8">
    <source>
        <dbReference type="EMBL" id="SFX79872.1"/>
    </source>
</evidence>
<keyword evidence="4 6" id="KW-1133">Transmembrane helix</keyword>
<dbReference type="Proteomes" id="UP000182350">
    <property type="component" value="Unassembled WGS sequence"/>
</dbReference>
<dbReference type="PANTHER" id="PTHR10283">
    <property type="entry name" value="SOLUTE CARRIER FAMILY 13 MEMBER"/>
    <property type="match status" value="1"/>
</dbReference>
<accession>A0A1K2A0K6</accession>
<feature type="transmembrane region" description="Helical" evidence="6">
    <location>
        <begin position="380"/>
        <end position="400"/>
    </location>
</feature>
<feature type="transmembrane region" description="Helical" evidence="6">
    <location>
        <begin position="299"/>
        <end position="318"/>
    </location>
</feature>
<evidence type="ECO:0000313" key="9">
    <source>
        <dbReference type="Proteomes" id="UP000182350"/>
    </source>
</evidence>
<dbReference type="OrthoDB" id="9766267at2"/>
<evidence type="ECO:0000256" key="5">
    <source>
        <dbReference type="ARBA" id="ARBA00023136"/>
    </source>
</evidence>
<proteinExistence type="predicted"/>
<dbReference type="GO" id="GO:0005886">
    <property type="term" value="C:plasma membrane"/>
    <property type="evidence" value="ECO:0007669"/>
    <property type="project" value="TreeGrafter"/>
</dbReference>
<organism evidence="8 9">
    <name type="scientific">Marinospirillum alkaliphilum DSM 21637</name>
    <dbReference type="NCBI Taxonomy" id="1122209"/>
    <lineage>
        <taxon>Bacteria</taxon>
        <taxon>Pseudomonadati</taxon>
        <taxon>Pseudomonadota</taxon>
        <taxon>Gammaproteobacteria</taxon>
        <taxon>Oceanospirillales</taxon>
        <taxon>Oceanospirillaceae</taxon>
        <taxon>Marinospirillum</taxon>
    </lineage>
</organism>
<dbReference type="EMBL" id="FPJW01000015">
    <property type="protein sequence ID" value="SFX79872.1"/>
    <property type="molecule type" value="Genomic_DNA"/>
</dbReference>
<feature type="transmembrane region" description="Helical" evidence="6">
    <location>
        <begin position="136"/>
        <end position="152"/>
    </location>
</feature>
<gene>
    <name evidence="8" type="ORF">SAMN02745752_02917</name>
</gene>
<dbReference type="PANTHER" id="PTHR10283:SF82">
    <property type="entry name" value="SOLUTE CARRIER FAMILY 13 MEMBER 2"/>
    <property type="match status" value="1"/>
</dbReference>
<feature type="domain" description="Citrate transporter-like" evidence="7">
    <location>
        <begin position="39"/>
        <end position="389"/>
    </location>
</feature>
<feature type="transmembrane region" description="Helical" evidence="6">
    <location>
        <begin position="324"/>
        <end position="349"/>
    </location>
</feature>
<keyword evidence="2" id="KW-0813">Transport</keyword>